<proteinExistence type="predicted"/>
<evidence type="ECO:0000313" key="2">
    <source>
        <dbReference type="EMBL" id="THD84650.1"/>
    </source>
</evidence>
<evidence type="ECO:0000313" key="3">
    <source>
        <dbReference type="Proteomes" id="UP000309450"/>
    </source>
</evidence>
<dbReference type="RefSeq" id="WP_136393031.1">
    <property type="nucleotide sequence ID" value="NZ_SSND01000001.1"/>
</dbReference>
<accession>A0A4S3MQ47</accession>
<reference evidence="2 3" key="1">
    <citation type="submission" date="2019-04" db="EMBL/GenBank/DDBJ databases">
        <title>Draft genome sequence of Gemmobacter aestuarii sp. nov.</title>
        <authorList>
            <person name="Hameed A."/>
            <person name="Lin S.-Y."/>
            <person name="Shahina M."/>
            <person name="Lai W.-A."/>
            <person name="Young C.-C."/>
        </authorList>
    </citation>
    <scope>NUCLEOTIDE SEQUENCE [LARGE SCALE GENOMIC DNA]</scope>
    <source>
        <strain evidence="2 3">CC-PW-75</strain>
    </source>
</reference>
<evidence type="ECO:0008006" key="4">
    <source>
        <dbReference type="Google" id="ProtNLM"/>
    </source>
</evidence>
<keyword evidence="1" id="KW-1133">Transmembrane helix</keyword>
<dbReference type="EMBL" id="SSND01000001">
    <property type="protein sequence ID" value="THD84650.1"/>
    <property type="molecule type" value="Genomic_DNA"/>
</dbReference>
<keyword evidence="1" id="KW-0472">Membrane</keyword>
<organism evidence="2 3">
    <name type="scientific">Aliigemmobacter aestuarii</name>
    <dbReference type="NCBI Taxonomy" id="1445661"/>
    <lineage>
        <taxon>Bacteria</taxon>
        <taxon>Pseudomonadati</taxon>
        <taxon>Pseudomonadota</taxon>
        <taxon>Alphaproteobacteria</taxon>
        <taxon>Rhodobacterales</taxon>
        <taxon>Paracoccaceae</taxon>
        <taxon>Aliigemmobacter</taxon>
    </lineage>
</organism>
<evidence type="ECO:0000256" key="1">
    <source>
        <dbReference type="SAM" id="Phobius"/>
    </source>
</evidence>
<protein>
    <recommendedName>
        <fullName evidence="4">Pilus assembly protein</fullName>
    </recommendedName>
</protein>
<name>A0A4S3MQ47_9RHOB</name>
<comment type="caution">
    <text evidence="2">The sequence shown here is derived from an EMBL/GenBank/DDBJ whole genome shotgun (WGS) entry which is preliminary data.</text>
</comment>
<dbReference type="Proteomes" id="UP000309450">
    <property type="component" value="Unassembled WGS sequence"/>
</dbReference>
<sequence length="138" mass="15351">MWNCAPKSALAWIKRQFCKEDGGATVEVIIWMPFFVILFSLVAETALIFGGKARIERVVQDVNRAVSVGRIRDLNEAEERVKTAIADLAPRAVVTTTVTDGIIRTQVLVYISDFSTLSFIDAFDDVQMAVVSQHFAEI</sequence>
<feature type="transmembrane region" description="Helical" evidence="1">
    <location>
        <begin position="29"/>
        <end position="49"/>
    </location>
</feature>
<gene>
    <name evidence="2" type="ORF">E7811_02625</name>
</gene>
<keyword evidence="3" id="KW-1185">Reference proteome</keyword>
<keyword evidence="1" id="KW-0812">Transmembrane</keyword>
<dbReference type="AlphaFoldDB" id="A0A4S3MQ47"/>
<dbReference type="OrthoDB" id="7873328at2"/>